<accession>A0A7Y9S3Y2</accession>
<name>A0A7Y9S3Y2_9ACTN</name>
<dbReference type="GO" id="GO:0005829">
    <property type="term" value="C:cytosol"/>
    <property type="evidence" value="ECO:0007669"/>
    <property type="project" value="TreeGrafter"/>
</dbReference>
<dbReference type="Gene3D" id="3.40.50.2300">
    <property type="match status" value="1"/>
</dbReference>
<dbReference type="AlphaFoldDB" id="A0A7Y9S3Y2"/>
<dbReference type="SUPFAM" id="SSF52172">
    <property type="entry name" value="CheY-like"/>
    <property type="match status" value="1"/>
</dbReference>
<dbReference type="GO" id="GO:0032993">
    <property type="term" value="C:protein-DNA complex"/>
    <property type="evidence" value="ECO:0007669"/>
    <property type="project" value="TreeGrafter"/>
</dbReference>
<dbReference type="RefSeq" id="WP_179503488.1">
    <property type="nucleotide sequence ID" value="NZ_JACCAA010000001.1"/>
</dbReference>
<evidence type="ECO:0000256" key="1">
    <source>
        <dbReference type="ARBA" id="ARBA00022553"/>
    </source>
</evidence>
<sequence length="124" mass="13044">MAKIVVADDDEDIRELVVFKLRQIGHEVVAVGDGAAAVAACVEHEPDLALLDIMMPGMSGLDAARALRADAASARLPIIMLTARAQESDVEQGFSVGVDDYITKPFSPRELASRVAAVLARSGG</sequence>
<evidence type="ECO:0000256" key="3">
    <source>
        <dbReference type="ARBA" id="ARBA00023015"/>
    </source>
</evidence>
<comment type="caution">
    <text evidence="8">The sequence shown here is derived from an EMBL/GenBank/DDBJ whole genome shotgun (WGS) entry which is preliminary data.</text>
</comment>
<dbReference type="GO" id="GO:0006355">
    <property type="term" value="P:regulation of DNA-templated transcription"/>
    <property type="evidence" value="ECO:0007669"/>
    <property type="project" value="TreeGrafter"/>
</dbReference>
<reference evidence="8 9" key="1">
    <citation type="submission" date="2020-07" db="EMBL/GenBank/DDBJ databases">
        <title>Sequencing the genomes of 1000 actinobacteria strains.</title>
        <authorList>
            <person name="Klenk H.-P."/>
        </authorList>
    </citation>
    <scope>NUCLEOTIDE SEQUENCE [LARGE SCALE GENOMIC DNA]</scope>
    <source>
        <strain evidence="8 9">DSM 23819</strain>
    </source>
</reference>
<dbReference type="GO" id="GO:0000976">
    <property type="term" value="F:transcription cis-regulatory region binding"/>
    <property type="evidence" value="ECO:0007669"/>
    <property type="project" value="TreeGrafter"/>
</dbReference>
<keyword evidence="2" id="KW-0902">Two-component regulatory system</keyword>
<evidence type="ECO:0000256" key="4">
    <source>
        <dbReference type="ARBA" id="ARBA00023125"/>
    </source>
</evidence>
<dbReference type="InterPro" id="IPR001789">
    <property type="entry name" value="Sig_transdc_resp-reg_receiver"/>
</dbReference>
<feature type="modified residue" description="4-aspartylphosphate" evidence="6">
    <location>
        <position position="52"/>
    </location>
</feature>
<dbReference type="FunFam" id="3.40.50.2300:FF:000001">
    <property type="entry name" value="DNA-binding response regulator PhoB"/>
    <property type="match status" value="1"/>
</dbReference>
<dbReference type="PANTHER" id="PTHR48111:SF40">
    <property type="entry name" value="PHOSPHATE REGULON TRANSCRIPTIONAL REGULATORY PROTEIN PHOB"/>
    <property type="match status" value="1"/>
</dbReference>
<organism evidence="8 9">
    <name type="scientific">Nocardioides daedukensis</name>
    <dbReference type="NCBI Taxonomy" id="634462"/>
    <lineage>
        <taxon>Bacteria</taxon>
        <taxon>Bacillati</taxon>
        <taxon>Actinomycetota</taxon>
        <taxon>Actinomycetes</taxon>
        <taxon>Propionibacteriales</taxon>
        <taxon>Nocardioidaceae</taxon>
        <taxon>Nocardioides</taxon>
    </lineage>
</organism>
<dbReference type="InterPro" id="IPR039420">
    <property type="entry name" value="WalR-like"/>
</dbReference>
<protein>
    <submittedName>
        <fullName evidence="8">DNA-binding response OmpR family regulator</fullName>
    </submittedName>
</protein>
<dbReference type="SMART" id="SM00448">
    <property type="entry name" value="REC"/>
    <property type="match status" value="1"/>
</dbReference>
<evidence type="ECO:0000256" key="5">
    <source>
        <dbReference type="ARBA" id="ARBA00023163"/>
    </source>
</evidence>
<keyword evidence="4 8" id="KW-0238">DNA-binding</keyword>
<dbReference type="Proteomes" id="UP000540656">
    <property type="component" value="Unassembled WGS sequence"/>
</dbReference>
<dbReference type="PANTHER" id="PTHR48111">
    <property type="entry name" value="REGULATOR OF RPOS"/>
    <property type="match status" value="1"/>
</dbReference>
<evidence type="ECO:0000256" key="6">
    <source>
        <dbReference type="PROSITE-ProRule" id="PRU00169"/>
    </source>
</evidence>
<dbReference type="Pfam" id="PF00072">
    <property type="entry name" value="Response_reg"/>
    <property type="match status" value="1"/>
</dbReference>
<gene>
    <name evidence="8" type="ORF">BJ980_003497</name>
</gene>
<feature type="domain" description="Response regulatory" evidence="7">
    <location>
        <begin position="3"/>
        <end position="119"/>
    </location>
</feature>
<dbReference type="PROSITE" id="PS50110">
    <property type="entry name" value="RESPONSE_REGULATORY"/>
    <property type="match status" value="1"/>
</dbReference>
<dbReference type="EMBL" id="JACCAA010000001">
    <property type="protein sequence ID" value="NYG60574.1"/>
    <property type="molecule type" value="Genomic_DNA"/>
</dbReference>
<keyword evidence="5" id="KW-0804">Transcription</keyword>
<evidence type="ECO:0000313" key="8">
    <source>
        <dbReference type="EMBL" id="NYG60574.1"/>
    </source>
</evidence>
<keyword evidence="3" id="KW-0805">Transcription regulation</keyword>
<evidence type="ECO:0000259" key="7">
    <source>
        <dbReference type="PROSITE" id="PS50110"/>
    </source>
</evidence>
<keyword evidence="1 6" id="KW-0597">Phosphoprotein</keyword>
<keyword evidence="9" id="KW-1185">Reference proteome</keyword>
<dbReference type="InterPro" id="IPR011006">
    <property type="entry name" value="CheY-like_superfamily"/>
</dbReference>
<proteinExistence type="predicted"/>
<evidence type="ECO:0000256" key="2">
    <source>
        <dbReference type="ARBA" id="ARBA00023012"/>
    </source>
</evidence>
<dbReference type="GO" id="GO:0000156">
    <property type="term" value="F:phosphorelay response regulator activity"/>
    <property type="evidence" value="ECO:0007669"/>
    <property type="project" value="TreeGrafter"/>
</dbReference>
<evidence type="ECO:0000313" key="9">
    <source>
        <dbReference type="Proteomes" id="UP000540656"/>
    </source>
</evidence>